<gene>
    <name evidence="1" type="ORF">RND71_021810</name>
</gene>
<keyword evidence="2" id="KW-1185">Reference proteome</keyword>
<dbReference type="Proteomes" id="UP001291623">
    <property type="component" value="Unassembled WGS sequence"/>
</dbReference>
<sequence>MYNSSKHKMAEGGKPVIGLDDVVGSFELMLESLWRISWNKIDKSLDFLIMEDVFLLRRNNRGCRVEISDDKRKRDWRRLRSERFGATKELADGRLFLGGKDSGETAIF</sequence>
<dbReference type="EMBL" id="JAVYJV010000011">
    <property type="protein sequence ID" value="KAK4359581.1"/>
    <property type="molecule type" value="Genomic_DNA"/>
</dbReference>
<reference evidence="1" key="1">
    <citation type="submission" date="2023-12" db="EMBL/GenBank/DDBJ databases">
        <title>Genome assembly of Anisodus tanguticus.</title>
        <authorList>
            <person name="Wang Y.-J."/>
        </authorList>
    </citation>
    <scope>NUCLEOTIDE SEQUENCE</scope>
    <source>
        <strain evidence="1">KB-2021</strain>
        <tissue evidence="1">Leaf</tissue>
    </source>
</reference>
<organism evidence="1 2">
    <name type="scientific">Anisodus tanguticus</name>
    <dbReference type="NCBI Taxonomy" id="243964"/>
    <lineage>
        <taxon>Eukaryota</taxon>
        <taxon>Viridiplantae</taxon>
        <taxon>Streptophyta</taxon>
        <taxon>Embryophyta</taxon>
        <taxon>Tracheophyta</taxon>
        <taxon>Spermatophyta</taxon>
        <taxon>Magnoliopsida</taxon>
        <taxon>eudicotyledons</taxon>
        <taxon>Gunneridae</taxon>
        <taxon>Pentapetalae</taxon>
        <taxon>asterids</taxon>
        <taxon>lamiids</taxon>
        <taxon>Solanales</taxon>
        <taxon>Solanaceae</taxon>
        <taxon>Solanoideae</taxon>
        <taxon>Hyoscyameae</taxon>
        <taxon>Anisodus</taxon>
    </lineage>
</organism>
<evidence type="ECO:0000313" key="2">
    <source>
        <dbReference type="Proteomes" id="UP001291623"/>
    </source>
</evidence>
<protein>
    <submittedName>
        <fullName evidence="1">Uncharacterized protein</fullName>
    </submittedName>
</protein>
<proteinExistence type="predicted"/>
<accession>A0AAE1RX93</accession>
<comment type="caution">
    <text evidence="1">The sequence shown here is derived from an EMBL/GenBank/DDBJ whole genome shotgun (WGS) entry which is preliminary data.</text>
</comment>
<name>A0AAE1RX93_9SOLA</name>
<dbReference type="AlphaFoldDB" id="A0AAE1RX93"/>
<evidence type="ECO:0000313" key="1">
    <source>
        <dbReference type="EMBL" id="KAK4359581.1"/>
    </source>
</evidence>